<accession>A0ABN9U831</accession>
<comment type="caution">
    <text evidence="1">The sequence shown here is derived from an EMBL/GenBank/DDBJ whole genome shotgun (WGS) entry which is preliminary data.</text>
</comment>
<gene>
    <name evidence="1" type="ORF">PCOR1329_LOCUS45161</name>
</gene>
<keyword evidence="2" id="KW-1185">Reference proteome</keyword>
<dbReference type="Proteomes" id="UP001189429">
    <property type="component" value="Unassembled WGS sequence"/>
</dbReference>
<reference evidence="1" key="1">
    <citation type="submission" date="2023-10" db="EMBL/GenBank/DDBJ databases">
        <authorList>
            <person name="Chen Y."/>
            <person name="Shah S."/>
            <person name="Dougan E. K."/>
            <person name="Thang M."/>
            <person name="Chan C."/>
        </authorList>
    </citation>
    <scope>NUCLEOTIDE SEQUENCE [LARGE SCALE GENOMIC DNA]</scope>
</reference>
<evidence type="ECO:0000313" key="2">
    <source>
        <dbReference type="Proteomes" id="UP001189429"/>
    </source>
</evidence>
<organism evidence="1 2">
    <name type="scientific">Prorocentrum cordatum</name>
    <dbReference type="NCBI Taxonomy" id="2364126"/>
    <lineage>
        <taxon>Eukaryota</taxon>
        <taxon>Sar</taxon>
        <taxon>Alveolata</taxon>
        <taxon>Dinophyceae</taxon>
        <taxon>Prorocentrales</taxon>
        <taxon>Prorocentraceae</taxon>
        <taxon>Prorocentrum</taxon>
    </lineage>
</organism>
<dbReference type="EMBL" id="CAUYUJ010015427">
    <property type="protein sequence ID" value="CAK0853811.1"/>
    <property type="molecule type" value="Genomic_DNA"/>
</dbReference>
<evidence type="ECO:0000313" key="1">
    <source>
        <dbReference type="EMBL" id="CAK0853811.1"/>
    </source>
</evidence>
<proteinExistence type="predicted"/>
<sequence>MVTLPTTSRFTTKYTGLVHWAIYHSDVHAAFNAIGFVETAFVNDLKCWRMCPGACGNASINRDYTACRAAFHSCGAANQVAFDPDEDSFHMLDAISPDGAYFKMFGVLFDIILAMYQAASLSVATGTWRLQALRRANSLRWIFPWII</sequence>
<name>A0ABN9U831_9DINO</name>
<protein>
    <submittedName>
        <fullName evidence="1">Uncharacterized protein</fullName>
    </submittedName>
</protein>